<dbReference type="AlphaFoldDB" id="A0A6M5YYW6"/>
<organism evidence="1 2">
    <name type="scientific">Frigoriglobus tundricola</name>
    <dbReference type="NCBI Taxonomy" id="2774151"/>
    <lineage>
        <taxon>Bacteria</taxon>
        <taxon>Pseudomonadati</taxon>
        <taxon>Planctomycetota</taxon>
        <taxon>Planctomycetia</taxon>
        <taxon>Gemmatales</taxon>
        <taxon>Gemmataceae</taxon>
        <taxon>Frigoriglobus</taxon>
    </lineage>
</organism>
<keyword evidence="2" id="KW-1185">Reference proteome</keyword>
<evidence type="ECO:0000313" key="2">
    <source>
        <dbReference type="Proteomes" id="UP000503447"/>
    </source>
</evidence>
<accession>A0A6M5YYW6</accession>
<name>A0A6M5YYW6_9BACT</name>
<dbReference type="RefSeq" id="WP_261361860.1">
    <property type="nucleotide sequence ID" value="NZ_CP053452.2"/>
</dbReference>
<sequence>MKAFEKIKSHLRSSWRRLLTSVQRITRRVRDRLERRGPTPPTK</sequence>
<protein>
    <submittedName>
        <fullName evidence="1">Uncharacterized protein</fullName>
    </submittedName>
</protein>
<reference evidence="2" key="1">
    <citation type="submission" date="2020-05" db="EMBL/GenBank/DDBJ databases">
        <title>Frigoriglobus tundricola gen. nov., sp. nov., a psychrotolerant cellulolytic planctomycete of the family Gemmataceae with two divergent copies of 16S rRNA gene.</title>
        <authorList>
            <person name="Kulichevskaya I.S."/>
            <person name="Ivanova A.A."/>
            <person name="Naumoff D.G."/>
            <person name="Beletsky A.V."/>
            <person name="Rijpstra W.I.C."/>
            <person name="Sinninghe Damste J.S."/>
            <person name="Mardanov A.V."/>
            <person name="Ravin N.V."/>
            <person name="Dedysh S.N."/>
        </authorList>
    </citation>
    <scope>NUCLEOTIDE SEQUENCE [LARGE SCALE GENOMIC DNA]</scope>
    <source>
        <strain evidence="2">PL17</strain>
    </source>
</reference>
<evidence type="ECO:0000313" key="1">
    <source>
        <dbReference type="EMBL" id="QJW98441.1"/>
    </source>
</evidence>
<gene>
    <name evidence="1" type="ORF">FTUN_6031</name>
</gene>
<proteinExistence type="predicted"/>
<dbReference type="KEGG" id="ftj:FTUN_6031"/>
<dbReference type="EMBL" id="CP053452">
    <property type="protein sequence ID" value="QJW98441.1"/>
    <property type="molecule type" value="Genomic_DNA"/>
</dbReference>
<dbReference type="Proteomes" id="UP000503447">
    <property type="component" value="Chromosome"/>
</dbReference>